<sequence>MALEAQVSAITVEDVQQRTARYSAADVEVCWFTDRKTVPWLGAVQAVRLAWAEDGGRLLVVDGAARFERDWCVQRPLCERVQGALPCGGHGRWVDVAELALERFVAALVKNTVRPYRLRVGEPVLRWIARRYFEWEAEQLAASEAHRRTAERAAAAERRREQDQADHMARIRELEARQARQAGLRRPVRAWVCQETGDPVAAVRTGKGPEPAFAMGLPVTVHGELYGVICPVASRLPALRRELEGLVFFAATEREAARISGQAEPGQRVVALKPEASEVPEQRAGGGVTVTPVGRGPGHISVRDMVRIMTGVDRV</sequence>
<keyword evidence="4" id="KW-1185">Reference proteome</keyword>
<gene>
    <name evidence="3" type="ORF">AVW11_17040</name>
</gene>
<name>A0ABX3G602_9ACTN</name>
<comment type="caution">
    <text evidence="3">The sequence shown here is derived from an EMBL/GenBank/DDBJ whole genome shotgun (WGS) entry which is preliminary data.</text>
</comment>
<dbReference type="EMBL" id="MQUR01000035">
    <property type="protein sequence ID" value="OLZ65496.1"/>
    <property type="molecule type" value="Genomic_DNA"/>
</dbReference>
<reference evidence="3 4" key="1">
    <citation type="submission" date="2016-01" db="EMBL/GenBank/DDBJ databases">
        <title>Streptomyces amritsarensis strain MTCC 11845 genome sequencing and assembly.</title>
        <authorList>
            <person name="Sharma D."/>
            <person name="Nair G.R."/>
            <person name="Kaur G."/>
            <person name="Manhas R.K."/>
            <person name="Mayilraj S."/>
        </authorList>
    </citation>
    <scope>NUCLEOTIDE SEQUENCE [LARGE SCALE GENOMIC DNA]</scope>
    <source>
        <strain evidence="3 4">MTCC 11845</strain>
    </source>
</reference>
<dbReference type="Proteomes" id="UP000187151">
    <property type="component" value="Unassembled WGS sequence"/>
</dbReference>
<dbReference type="Pfam" id="PF06054">
    <property type="entry name" value="CoiA_nuc"/>
    <property type="match status" value="1"/>
</dbReference>
<accession>A0ABX3G602</accession>
<proteinExistence type="predicted"/>
<feature type="region of interest" description="Disordered" evidence="1">
    <location>
        <begin position="275"/>
        <end position="296"/>
    </location>
</feature>
<evidence type="ECO:0000313" key="3">
    <source>
        <dbReference type="EMBL" id="OLZ65496.1"/>
    </source>
</evidence>
<protein>
    <recommendedName>
        <fullName evidence="2">Competence protein CoiA nuclease-like domain-containing protein</fullName>
    </recommendedName>
</protein>
<evidence type="ECO:0000256" key="1">
    <source>
        <dbReference type="SAM" id="MobiDB-lite"/>
    </source>
</evidence>
<organism evidence="3 4">
    <name type="scientific">Streptomyces amritsarensis</name>
    <dbReference type="NCBI Taxonomy" id="681158"/>
    <lineage>
        <taxon>Bacteria</taxon>
        <taxon>Bacillati</taxon>
        <taxon>Actinomycetota</taxon>
        <taxon>Actinomycetes</taxon>
        <taxon>Kitasatosporales</taxon>
        <taxon>Streptomycetaceae</taxon>
        <taxon>Streptomyces</taxon>
    </lineage>
</organism>
<feature type="domain" description="Competence protein CoiA nuclease-like" evidence="2">
    <location>
        <begin position="1"/>
        <end position="38"/>
    </location>
</feature>
<dbReference type="InterPro" id="IPR010330">
    <property type="entry name" value="CoiA_nuc"/>
</dbReference>
<evidence type="ECO:0000313" key="4">
    <source>
        <dbReference type="Proteomes" id="UP000187151"/>
    </source>
</evidence>
<evidence type="ECO:0000259" key="2">
    <source>
        <dbReference type="Pfam" id="PF06054"/>
    </source>
</evidence>